<gene>
    <name evidence="3" type="ORF">nbrc107697_10820</name>
</gene>
<organism evidence="3 4">
    <name type="scientific">Gordonia crocea</name>
    <dbReference type="NCBI Taxonomy" id="589162"/>
    <lineage>
        <taxon>Bacteria</taxon>
        <taxon>Bacillati</taxon>
        <taxon>Actinomycetota</taxon>
        <taxon>Actinomycetes</taxon>
        <taxon>Mycobacteriales</taxon>
        <taxon>Gordoniaceae</taxon>
        <taxon>Gordonia</taxon>
    </lineage>
</organism>
<evidence type="ECO:0000313" key="3">
    <source>
        <dbReference type="EMBL" id="GED97043.1"/>
    </source>
</evidence>
<feature type="transmembrane region" description="Helical" evidence="2">
    <location>
        <begin position="12"/>
        <end position="33"/>
    </location>
</feature>
<evidence type="ECO:0000256" key="2">
    <source>
        <dbReference type="SAM" id="Phobius"/>
    </source>
</evidence>
<reference evidence="4" key="1">
    <citation type="submission" date="2019-06" db="EMBL/GenBank/DDBJ databases">
        <title>Gordonia isolated from sludge of a wastewater treatment plant.</title>
        <authorList>
            <person name="Tamura T."/>
            <person name="Aoyama K."/>
            <person name="Kang Y."/>
            <person name="Saito S."/>
            <person name="Akiyama N."/>
            <person name="Yazawa K."/>
            <person name="Gonoi T."/>
            <person name="Mikami Y."/>
        </authorList>
    </citation>
    <scope>NUCLEOTIDE SEQUENCE [LARGE SCALE GENOMIC DNA]</scope>
    <source>
        <strain evidence="4">NBRC 107697</strain>
    </source>
</reference>
<evidence type="ECO:0000313" key="4">
    <source>
        <dbReference type="Proteomes" id="UP000444980"/>
    </source>
</evidence>
<keyword evidence="2" id="KW-0472">Membrane</keyword>
<keyword evidence="2" id="KW-1133">Transmembrane helix</keyword>
<feature type="region of interest" description="Disordered" evidence="1">
    <location>
        <begin position="37"/>
        <end position="65"/>
    </location>
</feature>
<dbReference type="AlphaFoldDB" id="A0A7I9UVS0"/>
<keyword evidence="2" id="KW-0812">Transmembrane</keyword>
<dbReference type="Proteomes" id="UP000444980">
    <property type="component" value="Unassembled WGS sequence"/>
</dbReference>
<protein>
    <submittedName>
        <fullName evidence="3">Uncharacterized protein</fullName>
    </submittedName>
</protein>
<proteinExistence type="predicted"/>
<sequence length="65" mass="7503">MDPVYLADHSVVTAIPAFVPAFIVVAVIVTMVLRDRRRDEADREEEGAFLDEDELPESERDEDRW</sequence>
<accession>A0A7I9UVS0</accession>
<keyword evidence="4" id="KW-1185">Reference proteome</keyword>
<comment type="caution">
    <text evidence="3">The sequence shown here is derived from an EMBL/GenBank/DDBJ whole genome shotgun (WGS) entry which is preliminary data.</text>
</comment>
<evidence type="ECO:0000256" key="1">
    <source>
        <dbReference type="SAM" id="MobiDB-lite"/>
    </source>
</evidence>
<dbReference type="RefSeq" id="WP_161926428.1">
    <property type="nucleotide sequence ID" value="NZ_BJOU01000001.1"/>
</dbReference>
<dbReference type="EMBL" id="BJOU01000001">
    <property type="protein sequence ID" value="GED97043.1"/>
    <property type="molecule type" value="Genomic_DNA"/>
</dbReference>
<feature type="compositionally biased region" description="Acidic residues" evidence="1">
    <location>
        <begin position="42"/>
        <end position="56"/>
    </location>
</feature>
<name>A0A7I9UVS0_9ACTN</name>